<evidence type="ECO:0000256" key="1">
    <source>
        <dbReference type="ARBA" id="ARBA00004771"/>
    </source>
</evidence>
<evidence type="ECO:0000256" key="4">
    <source>
        <dbReference type="ARBA" id="ARBA00013244"/>
    </source>
</evidence>
<feature type="domain" description="O-acyltransferase WSD1-like N-terminal" evidence="9">
    <location>
        <begin position="10"/>
        <end position="265"/>
    </location>
</feature>
<reference evidence="11 12" key="1">
    <citation type="submission" date="2017-07" db="EMBL/GenBank/DDBJ databases">
        <title>Tamlnaduibacter salinus (Mi-7) genome sequencing.</title>
        <authorList>
            <person name="Verma A."/>
            <person name="Krishnamurthi S."/>
        </authorList>
    </citation>
    <scope>NUCLEOTIDE SEQUENCE [LARGE SCALE GENOMIC DNA]</scope>
    <source>
        <strain evidence="11 12">Mi-7</strain>
    </source>
</reference>
<dbReference type="InterPro" id="IPR023213">
    <property type="entry name" value="CAT-like_dom_sf"/>
</dbReference>
<comment type="caution">
    <text evidence="11">The sequence shown here is derived from an EMBL/GenBank/DDBJ whole genome shotgun (WGS) entry which is preliminary data.</text>
</comment>
<dbReference type="GO" id="GO:0019432">
    <property type="term" value="P:triglyceride biosynthetic process"/>
    <property type="evidence" value="ECO:0007669"/>
    <property type="project" value="UniProtKB-UniPathway"/>
</dbReference>
<keyword evidence="12" id="KW-1185">Reference proteome</keyword>
<dbReference type="Pfam" id="PF03007">
    <property type="entry name" value="WS_DGAT_cat"/>
    <property type="match status" value="1"/>
</dbReference>
<evidence type="ECO:0000256" key="6">
    <source>
        <dbReference type="ARBA" id="ARBA00022798"/>
    </source>
</evidence>
<sequence length="458" mass="51363">MSSHADATMLSPVDAAWLAMDRPGHSATITALLRVEGLTPACFRRFLENHWLGRHRFREMPVRHGATWRWERDPTFSLRHHAHIIMTPFSEQALQDWVSARLNEPLPDYRPRWCFWFLPQAEGGAALVLRIHHCYADGLSLIQLFESLTTRLPDHPTPPPPLDQTDRAARRCLDAGWQWLQDRIQLSETQRLQAAHPSRAAAGQLAQTGLRLVNELSQYLLAPEDSESALRPDLLGRRTCRWSESISLQQFRDLAEATGCTINDVLLSCVASAVRRHLVRHDGDVDLEEALLHAAVPVDIRGLLPEEARPGKGELGNLFGTVFVPLPVDADRPLERLYRIKHETRRLKQSWQPGISWGLMCSAGLLPKGWQQPLSDLFARKASAVVSNVAGTRETRYLAGCRVTDQMFWVPQAGDIGLGVSIVSYAGRVRFGVVADEAVLAEPMPFLNDCVAALNNRH</sequence>
<dbReference type="Proteomes" id="UP000218332">
    <property type="component" value="Unassembled WGS sequence"/>
</dbReference>
<evidence type="ECO:0000313" key="11">
    <source>
        <dbReference type="EMBL" id="PAV25365.1"/>
    </source>
</evidence>
<accession>A0A2A2I2J9</accession>
<dbReference type="EC" id="2.3.1.20" evidence="4"/>
<dbReference type="GO" id="GO:0004144">
    <property type="term" value="F:diacylglycerol O-acyltransferase activity"/>
    <property type="evidence" value="ECO:0007669"/>
    <property type="project" value="UniProtKB-EC"/>
</dbReference>
<gene>
    <name evidence="11" type="ORF">CF392_11420</name>
</gene>
<keyword evidence="5" id="KW-0808">Transferase</keyword>
<protein>
    <recommendedName>
        <fullName evidence="4">diacylglycerol O-acyltransferase</fullName>
        <ecNumber evidence="4">2.3.1.20</ecNumber>
    </recommendedName>
</protein>
<dbReference type="GO" id="GO:0006071">
    <property type="term" value="P:glycerol metabolic process"/>
    <property type="evidence" value="ECO:0007669"/>
    <property type="project" value="UniProtKB-KW"/>
</dbReference>
<dbReference type="InterPro" id="IPR009721">
    <property type="entry name" value="O-acyltransferase_WSD1_C"/>
</dbReference>
<evidence type="ECO:0000256" key="3">
    <source>
        <dbReference type="ARBA" id="ARBA00009587"/>
    </source>
</evidence>
<comment type="similarity">
    <text evidence="3">Belongs to the long-chain O-acyltransferase family.</text>
</comment>
<feature type="domain" description="O-acyltransferase WSD1 C-terminal" evidence="10">
    <location>
        <begin position="316"/>
        <end position="455"/>
    </location>
</feature>
<evidence type="ECO:0000259" key="9">
    <source>
        <dbReference type="Pfam" id="PF03007"/>
    </source>
</evidence>
<comment type="pathway">
    <text evidence="1">Glycerolipid metabolism; triacylglycerol biosynthesis.</text>
</comment>
<proteinExistence type="inferred from homology"/>
<comment type="pathway">
    <text evidence="2">Lipid metabolism.</text>
</comment>
<dbReference type="SUPFAM" id="SSF52777">
    <property type="entry name" value="CoA-dependent acyltransferases"/>
    <property type="match status" value="2"/>
</dbReference>
<dbReference type="Gene3D" id="3.30.559.30">
    <property type="entry name" value="Nonribosomal peptide synthetase, condensation domain"/>
    <property type="match status" value="1"/>
</dbReference>
<dbReference type="PANTHER" id="PTHR31650:SF1">
    <property type="entry name" value="WAX ESTER SYNTHASE_DIACYLGLYCEROL ACYLTRANSFERASE 4-RELATED"/>
    <property type="match status" value="1"/>
</dbReference>
<dbReference type="Gene3D" id="3.30.559.10">
    <property type="entry name" value="Chloramphenicol acetyltransferase-like domain"/>
    <property type="match status" value="1"/>
</dbReference>
<evidence type="ECO:0000256" key="8">
    <source>
        <dbReference type="ARBA" id="ARBA00048109"/>
    </source>
</evidence>
<keyword evidence="6" id="KW-0319">Glycerol metabolism</keyword>
<evidence type="ECO:0000256" key="7">
    <source>
        <dbReference type="ARBA" id="ARBA00023315"/>
    </source>
</evidence>
<organism evidence="11 12">
    <name type="scientific">Tamilnaduibacter salinus</name>
    <dbReference type="NCBI Taxonomy" id="1484056"/>
    <lineage>
        <taxon>Bacteria</taxon>
        <taxon>Pseudomonadati</taxon>
        <taxon>Pseudomonadota</taxon>
        <taxon>Gammaproteobacteria</taxon>
        <taxon>Pseudomonadales</taxon>
        <taxon>Marinobacteraceae</taxon>
        <taxon>Tamilnaduibacter</taxon>
    </lineage>
</organism>
<dbReference type="InterPro" id="IPR004255">
    <property type="entry name" value="O-acyltransferase_WSD1_N"/>
</dbReference>
<dbReference type="RefSeq" id="WP_095611587.1">
    <property type="nucleotide sequence ID" value="NZ_NMPM01000065.1"/>
</dbReference>
<keyword evidence="7" id="KW-0012">Acyltransferase</keyword>
<evidence type="ECO:0000259" key="10">
    <source>
        <dbReference type="Pfam" id="PF06974"/>
    </source>
</evidence>
<comment type="catalytic activity">
    <reaction evidence="8">
        <text>an acyl-CoA + a 1,2-diacyl-sn-glycerol = a triacyl-sn-glycerol + CoA</text>
        <dbReference type="Rhea" id="RHEA:10868"/>
        <dbReference type="ChEBI" id="CHEBI:17815"/>
        <dbReference type="ChEBI" id="CHEBI:57287"/>
        <dbReference type="ChEBI" id="CHEBI:58342"/>
        <dbReference type="ChEBI" id="CHEBI:64615"/>
        <dbReference type="EC" id="2.3.1.20"/>
    </reaction>
</comment>
<evidence type="ECO:0000256" key="2">
    <source>
        <dbReference type="ARBA" id="ARBA00005189"/>
    </source>
</evidence>
<dbReference type="Pfam" id="PF06974">
    <property type="entry name" value="WS_DGAT_C"/>
    <property type="match status" value="1"/>
</dbReference>
<dbReference type="InterPro" id="IPR045034">
    <property type="entry name" value="O-acyltransferase_WSD1-like"/>
</dbReference>
<dbReference type="AlphaFoldDB" id="A0A2A2I2J9"/>
<dbReference type="EMBL" id="NMPM01000065">
    <property type="protein sequence ID" value="PAV25365.1"/>
    <property type="molecule type" value="Genomic_DNA"/>
</dbReference>
<evidence type="ECO:0000256" key="5">
    <source>
        <dbReference type="ARBA" id="ARBA00022679"/>
    </source>
</evidence>
<dbReference type="UniPathway" id="UPA00282"/>
<dbReference type="GO" id="GO:0005886">
    <property type="term" value="C:plasma membrane"/>
    <property type="evidence" value="ECO:0007669"/>
    <property type="project" value="TreeGrafter"/>
</dbReference>
<name>A0A2A2I2J9_9GAMM</name>
<evidence type="ECO:0000313" key="12">
    <source>
        <dbReference type="Proteomes" id="UP000218332"/>
    </source>
</evidence>
<dbReference type="PANTHER" id="PTHR31650">
    <property type="entry name" value="O-ACYLTRANSFERASE (WSD1-LIKE) FAMILY PROTEIN"/>
    <property type="match status" value="1"/>
</dbReference>